<dbReference type="Pfam" id="PF06580">
    <property type="entry name" value="His_kinase"/>
    <property type="match status" value="1"/>
</dbReference>
<evidence type="ECO:0000256" key="1">
    <source>
        <dbReference type="SAM" id="Phobius"/>
    </source>
</evidence>
<dbReference type="InterPro" id="IPR010559">
    <property type="entry name" value="Sig_transdc_His_kin_internal"/>
</dbReference>
<dbReference type="InterPro" id="IPR050640">
    <property type="entry name" value="Bact_2-comp_sensor_kinase"/>
</dbReference>
<keyword evidence="3" id="KW-0808">Transferase</keyword>
<dbReference type="PANTHER" id="PTHR34220">
    <property type="entry name" value="SENSOR HISTIDINE KINASE YPDA"/>
    <property type="match status" value="1"/>
</dbReference>
<keyword evidence="1" id="KW-0812">Transmembrane</keyword>
<gene>
    <name evidence="3" type="ORF">LX87_04795</name>
</gene>
<proteinExistence type="predicted"/>
<dbReference type="GO" id="GO:0016020">
    <property type="term" value="C:membrane"/>
    <property type="evidence" value="ECO:0007669"/>
    <property type="project" value="InterPro"/>
</dbReference>
<name>A0A327WL30_LARAB</name>
<accession>A0A327WL30</accession>
<reference evidence="3 4" key="1">
    <citation type="submission" date="2018-06" db="EMBL/GenBank/DDBJ databases">
        <title>Genomic Encyclopedia of Archaeal and Bacterial Type Strains, Phase II (KMG-II): from individual species to whole genera.</title>
        <authorList>
            <person name="Goeker M."/>
        </authorList>
    </citation>
    <scope>NUCLEOTIDE SEQUENCE [LARGE SCALE GENOMIC DNA]</scope>
    <source>
        <strain evidence="3 4">DSM 21851</strain>
    </source>
</reference>
<feature type="domain" description="Signal transduction histidine kinase internal region" evidence="2">
    <location>
        <begin position="178"/>
        <end position="255"/>
    </location>
</feature>
<dbReference type="GO" id="GO:0000155">
    <property type="term" value="F:phosphorelay sensor kinase activity"/>
    <property type="evidence" value="ECO:0007669"/>
    <property type="project" value="InterPro"/>
</dbReference>
<dbReference type="AlphaFoldDB" id="A0A327WL30"/>
<feature type="transmembrane region" description="Helical" evidence="1">
    <location>
        <begin position="28"/>
        <end position="45"/>
    </location>
</feature>
<feature type="transmembrane region" description="Helical" evidence="1">
    <location>
        <begin position="133"/>
        <end position="151"/>
    </location>
</feature>
<dbReference type="Proteomes" id="UP000248790">
    <property type="component" value="Unassembled WGS sequence"/>
</dbReference>
<keyword evidence="4" id="KW-1185">Reference proteome</keyword>
<dbReference type="PANTHER" id="PTHR34220:SF7">
    <property type="entry name" value="SENSOR HISTIDINE KINASE YPDA"/>
    <property type="match status" value="1"/>
</dbReference>
<comment type="caution">
    <text evidence="3">The sequence shown here is derived from an EMBL/GenBank/DDBJ whole genome shotgun (WGS) entry which is preliminary data.</text>
</comment>
<evidence type="ECO:0000313" key="3">
    <source>
        <dbReference type="EMBL" id="RAJ92465.1"/>
    </source>
</evidence>
<feature type="transmembrane region" description="Helical" evidence="1">
    <location>
        <begin position="57"/>
        <end position="75"/>
    </location>
</feature>
<evidence type="ECO:0000313" key="4">
    <source>
        <dbReference type="Proteomes" id="UP000248790"/>
    </source>
</evidence>
<evidence type="ECO:0000259" key="2">
    <source>
        <dbReference type="Pfam" id="PF06580"/>
    </source>
</evidence>
<keyword evidence="1" id="KW-1133">Transmembrane helix</keyword>
<sequence length="364" mass="42291">MSRYGASFYPAKFRFKTLYPVERLNDKWLRLAGIPLVAFFGDWIFYDEINRRHGQSFWLDVVVGVLEASLLWTVARYGILRSRRRFPALGQTRQRIGFQIGWFLVTTALFRFGTSLLYDLSLLWGYHYTPMRYVYNIAAGIFCIIPIAAIYEGIYLYRQWKVTYYEAEELKKINLQTQLESLKEQVKPHFLFNSLNTLQGLVLEDEKQKAVSFIGNLSHVYRYLLQSNEQPLISLERELEFVRAYIDLLKTRFENGLNLLVEVAPDLLDYHLPPLTLQMLVENAVKHNVVSSSLPLTIRMYSDAGHNLIVLNTLQKKKATVPSNKTGLVNISAKYRLMNQPDIVIQQTDTHFQVIVPLLKPETV</sequence>
<feature type="transmembrane region" description="Helical" evidence="1">
    <location>
        <begin position="96"/>
        <end position="113"/>
    </location>
</feature>
<organism evidence="3 4">
    <name type="scientific">Larkinella arboricola</name>
    <dbReference type="NCBI Taxonomy" id="643671"/>
    <lineage>
        <taxon>Bacteria</taxon>
        <taxon>Pseudomonadati</taxon>
        <taxon>Bacteroidota</taxon>
        <taxon>Cytophagia</taxon>
        <taxon>Cytophagales</taxon>
        <taxon>Spirosomataceae</taxon>
        <taxon>Larkinella</taxon>
    </lineage>
</organism>
<protein>
    <submittedName>
        <fullName evidence="3">Histidine kinase</fullName>
    </submittedName>
</protein>
<keyword evidence="1" id="KW-0472">Membrane</keyword>
<keyword evidence="3" id="KW-0418">Kinase</keyword>
<dbReference type="EMBL" id="QLMC01000007">
    <property type="protein sequence ID" value="RAJ92465.1"/>
    <property type="molecule type" value="Genomic_DNA"/>
</dbReference>